<name>A0A392VX71_9FABA</name>
<organism evidence="1 2">
    <name type="scientific">Trifolium medium</name>
    <dbReference type="NCBI Taxonomy" id="97028"/>
    <lineage>
        <taxon>Eukaryota</taxon>
        <taxon>Viridiplantae</taxon>
        <taxon>Streptophyta</taxon>
        <taxon>Embryophyta</taxon>
        <taxon>Tracheophyta</taxon>
        <taxon>Spermatophyta</taxon>
        <taxon>Magnoliopsida</taxon>
        <taxon>eudicotyledons</taxon>
        <taxon>Gunneridae</taxon>
        <taxon>Pentapetalae</taxon>
        <taxon>rosids</taxon>
        <taxon>fabids</taxon>
        <taxon>Fabales</taxon>
        <taxon>Fabaceae</taxon>
        <taxon>Papilionoideae</taxon>
        <taxon>50 kb inversion clade</taxon>
        <taxon>NPAAA clade</taxon>
        <taxon>Hologalegina</taxon>
        <taxon>IRL clade</taxon>
        <taxon>Trifolieae</taxon>
        <taxon>Trifolium</taxon>
    </lineage>
</organism>
<evidence type="ECO:0000313" key="1">
    <source>
        <dbReference type="EMBL" id="MCI92567.1"/>
    </source>
</evidence>
<accession>A0A392VX71</accession>
<protein>
    <submittedName>
        <fullName evidence="1">Uncharacterized protein</fullName>
    </submittedName>
</protein>
<feature type="non-terminal residue" evidence="1">
    <location>
        <position position="14"/>
    </location>
</feature>
<dbReference type="Proteomes" id="UP000265520">
    <property type="component" value="Unassembled WGS sequence"/>
</dbReference>
<reference evidence="1 2" key="1">
    <citation type="journal article" date="2018" name="Front. Plant Sci.">
        <title>Red Clover (Trifolium pratense) and Zigzag Clover (T. medium) - A Picture of Genomic Similarities and Differences.</title>
        <authorList>
            <person name="Dluhosova J."/>
            <person name="Istvanek J."/>
            <person name="Nedelnik J."/>
            <person name="Repkova J."/>
        </authorList>
    </citation>
    <scope>NUCLEOTIDE SEQUENCE [LARGE SCALE GENOMIC DNA]</scope>
    <source>
        <strain evidence="2">cv. 10/8</strain>
        <tissue evidence="1">Leaf</tissue>
    </source>
</reference>
<evidence type="ECO:0000313" key="2">
    <source>
        <dbReference type="Proteomes" id="UP000265520"/>
    </source>
</evidence>
<keyword evidence="2" id="KW-1185">Reference proteome</keyword>
<dbReference type="EMBL" id="LXQA011304672">
    <property type="protein sequence ID" value="MCI92567.1"/>
    <property type="molecule type" value="Genomic_DNA"/>
</dbReference>
<comment type="caution">
    <text evidence="1">The sequence shown here is derived from an EMBL/GenBank/DDBJ whole genome shotgun (WGS) entry which is preliminary data.</text>
</comment>
<sequence length="14" mass="1407">MDGGKATDNNSLIA</sequence>
<proteinExistence type="predicted"/>